<feature type="transmembrane region" description="Helical" evidence="1">
    <location>
        <begin position="249"/>
        <end position="271"/>
    </location>
</feature>
<reference evidence="2 3" key="1">
    <citation type="submission" date="2024-05" db="EMBL/GenBank/DDBJ databases">
        <authorList>
            <person name="Duchaud E."/>
        </authorList>
    </citation>
    <scope>NUCLEOTIDE SEQUENCE [LARGE SCALE GENOMIC DNA]</scope>
    <source>
        <strain evidence="2">Ena-SAMPLE-TAB-13-05-2024-13:56:06:370-140305</strain>
    </source>
</reference>
<organism evidence="2 3">
    <name type="scientific">Tenacibaculum vairaonense</name>
    <dbReference type="NCBI Taxonomy" id="3137860"/>
    <lineage>
        <taxon>Bacteria</taxon>
        <taxon>Pseudomonadati</taxon>
        <taxon>Bacteroidota</taxon>
        <taxon>Flavobacteriia</taxon>
        <taxon>Flavobacteriales</taxon>
        <taxon>Flavobacteriaceae</taxon>
        <taxon>Tenacibaculum</taxon>
    </lineage>
</organism>
<name>A0ABP1FCG5_9FLAO</name>
<gene>
    <name evidence="2" type="ORF">T190115A13A_240015</name>
</gene>
<dbReference type="Pfam" id="PF12412">
    <property type="entry name" value="DUF3667"/>
    <property type="match status" value="1"/>
</dbReference>
<evidence type="ECO:0000256" key="1">
    <source>
        <dbReference type="SAM" id="Phobius"/>
    </source>
</evidence>
<keyword evidence="1" id="KW-0812">Transmembrane</keyword>
<evidence type="ECO:0000313" key="3">
    <source>
        <dbReference type="Proteomes" id="UP001497602"/>
    </source>
</evidence>
<feature type="transmembrane region" description="Helical" evidence="1">
    <location>
        <begin position="309"/>
        <end position="327"/>
    </location>
</feature>
<dbReference type="EMBL" id="CAXJRC010000016">
    <property type="protein sequence ID" value="CAL2106536.1"/>
    <property type="molecule type" value="Genomic_DNA"/>
</dbReference>
<evidence type="ECO:0000313" key="2">
    <source>
        <dbReference type="EMBL" id="CAL2106536.1"/>
    </source>
</evidence>
<feature type="transmembrane region" description="Helical" evidence="1">
    <location>
        <begin position="93"/>
        <end position="111"/>
    </location>
</feature>
<accession>A0ABP1FCG5</accession>
<dbReference type="RefSeq" id="WP_348738286.1">
    <property type="nucleotide sequence ID" value="NZ_CAXJRC010000016.1"/>
</dbReference>
<keyword evidence="3" id="KW-1185">Reference proteome</keyword>
<dbReference type="Proteomes" id="UP001497602">
    <property type="component" value="Unassembled WGS sequence"/>
</dbReference>
<comment type="caution">
    <text evidence="2">The sequence shown here is derived from an EMBL/GenBank/DDBJ whole genome shotgun (WGS) entry which is preliminary data.</text>
</comment>
<protein>
    <submittedName>
        <fullName evidence="2">DUF3667 domain-containing protein</fullName>
    </submittedName>
</protein>
<feature type="transmembrane region" description="Helical" evidence="1">
    <location>
        <begin position="348"/>
        <end position="367"/>
    </location>
</feature>
<dbReference type="InterPro" id="IPR022134">
    <property type="entry name" value="DUF3667"/>
</dbReference>
<proteinExistence type="predicted"/>
<sequence>MAKNNKVAIIKDPNCLNCNYPFTKGEKFCPECGQKNKGKRITLLSFIREMFAGFFSWDAKFWRTLIPLLINPGKVSRNYIEGRRSRYSNPFRFYLTTSIIFFLLLGASKTYDRFQELTHGKKEDTETIASNKNSPGIAIDSIKNIVNKEIKNQNIQIDSTTQKEISNVINGIQKKERPNEISFFGEKSTFKLDRFIRFNRDNPDLDIDQALDSLQMKKTFFNRFIYNRAVFARKIVKDENTLTKFLDQLLSYGSVALFIFLPIFTFFLKILYLRRNYTYVEHLIFVFHTQTVFFLLLSGYTILDFFSENSHIWIFACLFVLYLFMAMKKFYQQGFFKTFIKFTIINHVFIFLASIGAICVALVAFAFS</sequence>
<keyword evidence="1" id="KW-1133">Transmembrane helix</keyword>
<keyword evidence="1" id="KW-0472">Membrane</keyword>
<feature type="transmembrane region" description="Helical" evidence="1">
    <location>
        <begin position="283"/>
        <end position="303"/>
    </location>
</feature>